<evidence type="ECO:0000256" key="1">
    <source>
        <dbReference type="SAM" id="Phobius"/>
    </source>
</evidence>
<protein>
    <submittedName>
        <fullName evidence="2">Uncharacterized protein</fullName>
    </submittedName>
</protein>
<keyword evidence="1" id="KW-1133">Transmembrane helix</keyword>
<accession>A0ABN8ARU8</accession>
<gene>
    <name evidence="2" type="ORF">NTG6680_2120</name>
</gene>
<organism evidence="2 3">
    <name type="scientific">Candidatus Nitrotoga arctica</name>
    <dbReference type="NCBI Taxonomy" id="453162"/>
    <lineage>
        <taxon>Bacteria</taxon>
        <taxon>Pseudomonadati</taxon>
        <taxon>Pseudomonadota</taxon>
        <taxon>Betaproteobacteria</taxon>
        <taxon>Nitrosomonadales</taxon>
        <taxon>Gallionellaceae</taxon>
        <taxon>Candidatus Nitrotoga</taxon>
    </lineage>
</organism>
<reference evidence="2 3" key="1">
    <citation type="submission" date="2021-10" db="EMBL/GenBank/DDBJ databases">
        <authorList>
            <person name="Koch H."/>
        </authorList>
    </citation>
    <scope>NUCLEOTIDE SEQUENCE [LARGE SCALE GENOMIC DNA]</scope>
    <source>
        <strain evidence="2">6680</strain>
    </source>
</reference>
<proteinExistence type="predicted"/>
<sequence>MSLAIFLHGPISKNCYTVKLFWDTGALQCIFELAIPKLRTITMNVLNRYGPLLGRLLIAFIFVMSNFDKMTGFEGT</sequence>
<keyword evidence="1" id="KW-0472">Membrane</keyword>
<dbReference type="Proteomes" id="UP000839052">
    <property type="component" value="Chromosome"/>
</dbReference>
<keyword evidence="1" id="KW-0812">Transmembrane</keyword>
<keyword evidence="3" id="KW-1185">Reference proteome</keyword>
<evidence type="ECO:0000313" key="3">
    <source>
        <dbReference type="Proteomes" id="UP000839052"/>
    </source>
</evidence>
<evidence type="ECO:0000313" key="2">
    <source>
        <dbReference type="EMBL" id="CAG9933369.1"/>
    </source>
</evidence>
<name>A0ABN8ARU8_9PROT</name>
<feature type="transmembrane region" description="Helical" evidence="1">
    <location>
        <begin position="49"/>
        <end position="67"/>
    </location>
</feature>
<dbReference type="EMBL" id="OU912926">
    <property type="protein sequence ID" value="CAG9933369.1"/>
    <property type="molecule type" value="Genomic_DNA"/>
</dbReference>